<name>A0A5N6N582_9ASTR</name>
<comment type="caution">
    <text evidence="3">The sequence shown here is derived from an EMBL/GenBank/DDBJ whole genome shotgun (WGS) entry which is preliminary data.</text>
</comment>
<evidence type="ECO:0000259" key="2">
    <source>
        <dbReference type="Pfam" id="PF01388"/>
    </source>
</evidence>
<evidence type="ECO:0000313" key="3">
    <source>
        <dbReference type="EMBL" id="KAD4385287.1"/>
    </source>
</evidence>
<dbReference type="CDD" id="cd16100">
    <property type="entry name" value="ARID"/>
    <property type="match status" value="1"/>
</dbReference>
<sequence length="311" mass="36465">MRSIFRSRKGESEQYHGARSVCTTGTIGANPLGDFGWRNQGKSQGDDRKDQKGSNMENLCTRVGNFQIDDEEATDATILNARKKMAVEKFRDLLHNRRKSRTFKHHLCEYCNQSEIEDRKEEIKMENGKGKEMEPNFETGRITNLEEMVIFLDLLGSVDINRLNKWTLRKKFEEMVKWFIKGIVKQQSPWPPVVENQIVSLYDLYISVHINGGKEKVNEHNFWVADMGLNSKKSYNLMLIYNEYLDMMVWFYKTLKGRKEQPCMYNFEEGESSANKEVKLKTRTRDDNNLPFKKRRVQAVRDWPPRCGPAI</sequence>
<organism evidence="3 4">
    <name type="scientific">Mikania micrantha</name>
    <name type="common">bitter vine</name>
    <dbReference type="NCBI Taxonomy" id="192012"/>
    <lineage>
        <taxon>Eukaryota</taxon>
        <taxon>Viridiplantae</taxon>
        <taxon>Streptophyta</taxon>
        <taxon>Embryophyta</taxon>
        <taxon>Tracheophyta</taxon>
        <taxon>Spermatophyta</taxon>
        <taxon>Magnoliopsida</taxon>
        <taxon>eudicotyledons</taxon>
        <taxon>Gunneridae</taxon>
        <taxon>Pentapetalae</taxon>
        <taxon>asterids</taxon>
        <taxon>campanulids</taxon>
        <taxon>Asterales</taxon>
        <taxon>Asteraceae</taxon>
        <taxon>Asteroideae</taxon>
        <taxon>Heliantheae alliance</taxon>
        <taxon>Eupatorieae</taxon>
        <taxon>Mikania</taxon>
    </lineage>
</organism>
<evidence type="ECO:0000256" key="1">
    <source>
        <dbReference type="SAM" id="MobiDB-lite"/>
    </source>
</evidence>
<dbReference type="InterPro" id="IPR001606">
    <property type="entry name" value="ARID_dom"/>
</dbReference>
<gene>
    <name evidence="3" type="ORF">E3N88_25455</name>
</gene>
<dbReference type="OrthoDB" id="533185at2759"/>
<dbReference type="EMBL" id="SZYD01000013">
    <property type="protein sequence ID" value="KAD4385287.1"/>
    <property type="molecule type" value="Genomic_DNA"/>
</dbReference>
<keyword evidence="4" id="KW-1185">Reference proteome</keyword>
<evidence type="ECO:0000313" key="4">
    <source>
        <dbReference type="Proteomes" id="UP000326396"/>
    </source>
</evidence>
<dbReference type="Pfam" id="PF01388">
    <property type="entry name" value="ARID"/>
    <property type="match status" value="1"/>
</dbReference>
<reference evidence="3 4" key="1">
    <citation type="submission" date="2019-05" db="EMBL/GenBank/DDBJ databases">
        <title>Mikania micrantha, genome provides insights into the molecular mechanism of rapid growth.</title>
        <authorList>
            <person name="Liu B."/>
        </authorList>
    </citation>
    <scope>NUCLEOTIDE SEQUENCE [LARGE SCALE GENOMIC DNA]</scope>
    <source>
        <strain evidence="3">NLD-2019</strain>
        <tissue evidence="3">Leaf</tissue>
    </source>
</reference>
<dbReference type="Gene3D" id="1.10.150.60">
    <property type="entry name" value="ARID DNA-binding domain"/>
    <property type="match status" value="1"/>
</dbReference>
<dbReference type="SUPFAM" id="SSF46774">
    <property type="entry name" value="ARID-like"/>
    <property type="match status" value="1"/>
</dbReference>
<dbReference type="GO" id="GO:0003677">
    <property type="term" value="F:DNA binding"/>
    <property type="evidence" value="ECO:0007669"/>
    <property type="project" value="InterPro"/>
</dbReference>
<feature type="domain" description="ARID" evidence="2">
    <location>
        <begin position="171"/>
        <end position="245"/>
    </location>
</feature>
<accession>A0A5N6N582</accession>
<dbReference type="InterPro" id="IPR036431">
    <property type="entry name" value="ARID_dom_sf"/>
</dbReference>
<dbReference type="AlphaFoldDB" id="A0A5N6N582"/>
<proteinExistence type="predicted"/>
<protein>
    <recommendedName>
        <fullName evidence="2">ARID domain-containing protein</fullName>
    </recommendedName>
</protein>
<feature type="region of interest" description="Disordered" evidence="1">
    <location>
        <begin position="32"/>
        <end position="55"/>
    </location>
</feature>
<dbReference type="Proteomes" id="UP000326396">
    <property type="component" value="Linkage Group LG3"/>
</dbReference>